<dbReference type="GO" id="GO:0005783">
    <property type="term" value="C:endoplasmic reticulum"/>
    <property type="evidence" value="ECO:0007669"/>
    <property type="project" value="TreeGrafter"/>
</dbReference>
<dbReference type="OrthoDB" id="5428737at2759"/>
<keyword evidence="1" id="KW-1133">Transmembrane helix</keyword>
<dbReference type="GO" id="GO:0044695">
    <property type="term" value="C:Dsc E3 ubiquitin ligase complex"/>
    <property type="evidence" value="ECO:0007669"/>
    <property type="project" value="InterPro"/>
</dbReference>
<name>A0A1Y2FFZ4_PROLT</name>
<dbReference type="GeneID" id="63785881"/>
<evidence type="ECO:0000256" key="1">
    <source>
        <dbReference type="SAM" id="Phobius"/>
    </source>
</evidence>
<dbReference type="AlphaFoldDB" id="A0A1Y2FFZ4"/>
<dbReference type="PANTHER" id="PTHR39405:SF1">
    <property type="entry name" value="DSC E3 UBIQUITIN LIGASE COMPLEX SUBUNIT 4"/>
    <property type="match status" value="1"/>
</dbReference>
<feature type="transmembrane region" description="Helical" evidence="1">
    <location>
        <begin position="15"/>
        <end position="38"/>
    </location>
</feature>
<keyword evidence="4" id="KW-1185">Reference proteome</keyword>
<feature type="transmembrane region" description="Helical" evidence="1">
    <location>
        <begin position="59"/>
        <end position="76"/>
    </location>
</feature>
<dbReference type="Pfam" id="PF08508">
    <property type="entry name" value="DUF1746"/>
    <property type="match status" value="1"/>
</dbReference>
<proteinExistence type="predicted"/>
<gene>
    <name evidence="3" type="ORF">BCR37DRAFT_379531</name>
</gene>
<comment type="caution">
    <text evidence="3">The sequence shown here is derived from an EMBL/GenBank/DDBJ whole genome shotgun (WGS) entry which is preliminary data.</text>
</comment>
<dbReference type="GO" id="GO:0032933">
    <property type="term" value="P:SREBP signaling pathway"/>
    <property type="evidence" value="ECO:0007669"/>
    <property type="project" value="InterPro"/>
</dbReference>
<dbReference type="RefSeq" id="XP_040725408.1">
    <property type="nucleotide sequence ID" value="XM_040869282.1"/>
</dbReference>
<dbReference type="PANTHER" id="PTHR39405">
    <property type="entry name" value="DSC E3 UBIQUITIN LIGASE COMPLEX SUBUNIT 4"/>
    <property type="match status" value="1"/>
</dbReference>
<evidence type="ECO:0000313" key="3">
    <source>
        <dbReference type="EMBL" id="ORY82537.1"/>
    </source>
</evidence>
<accession>A0A1Y2FFZ4</accession>
<sequence length="113" mass="12698">MRSHKSACKDAIKALHVLCCALTLYIYLLDLSMLRALIRHGVHVQMLWQDWDLHPGKRLVVLILGSNGLLLLWHLMSTLPLPGAYQNGYLHGGLFIDFVGQGKKSTSCRMSLD</sequence>
<feature type="domain" description="DUF1746" evidence="2">
    <location>
        <begin position="15"/>
        <end position="110"/>
    </location>
</feature>
<reference evidence="3 4" key="1">
    <citation type="submission" date="2016-07" db="EMBL/GenBank/DDBJ databases">
        <title>Pervasive Adenine N6-methylation of Active Genes in Fungi.</title>
        <authorList>
            <consortium name="DOE Joint Genome Institute"/>
            <person name="Mondo S.J."/>
            <person name="Dannebaum R.O."/>
            <person name="Kuo R.C."/>
            <person name="Labutti K."/>
            <person name="Haridas S."/>
            <person name="Kuo A."/>
            <person name="Salamov A."/>
            <person name="Ahrendt S.R."/>
            <person name="Lipzen A."/>
            <person name="Sullivan W."/>
            <person name="Andreopoulos W.B."/>
            <person name="Clum A."/>
            <person name="Lindquist E."/>
            <person name="Daum C."/>
            <person name="Ramamoorthy G.K."/>
            <person name="Gryganskyi A."/>
            <person name="Culley D."/>
            <person name="Magnuson J.K."/>
            <person name="James T.Y."/>
            <person name="O'Malley M.A."/>
            <person name="Stajich J.E."/>
            <person name="Spatafora J.W."/>
            <person name="Visel A."/>
            <person name="Grigoriev I.V."/>
        </authorList>
    </citation>
    <scope>NUCLEOTIDE SEQUENCE [LARGE SCALE GENOMIC DNA]</scope>
    <source>
        <strain evidence="3 4">12-1054</strain>
    </source>
</reference>
<protein>
    <recommendedName>
        <fullName evidence="2">DUF1746 domain-containing protein</fullName>
    </recommendedName>
</protein>
<dbReference type="InterPro" id="IPR013715">
    <property type="entry name" value="DUF1746"/>
</dbReference>
<evidence type="ECO:0000313" key="4">
    <source>
        <dbReference type="Proteomes" id="UP000193685"/>
    </source>
</evidence>
<dbReference type="Proteomes" id="UP000193685">
    <property type="component" value="Unassembled WGS sequence"/>
</dbReference>
<organism evidence="3 4">
    <name type="scientific">Protomyces lactucae-debilis</name>
    <dbReference type="NCBI Taxonomy" id="2754530"/>
    <lineage>
        <taxon>Eukaryota</taxon>
        <taxon>Fungi</taxon>
        <taxon>Dikarya</taxon>
        <taxon>Ascomycota</taxon>
        <taxon>Taphrinomycotina</taxon>
        <taxon>Taphrinomycetes</taxon>
        <taxon>Taphrinales</taxon>
        <taxon>Protomycetaceae</taxon>
        <taxon>Protomyces</taxon>
    </lineage>
</organism>
<keyword evidence="1" id="KW-0812">Transmembrane</keyword>
<evidence type="ECO:0000259" key="2">
    <source>
        <dbReference type="Pfam" id="PF08508"/>
    </source>
</evidence>
<dbReference type="InterPro" id="IPR038967">
    <property type="entry name" value="Dsc4-like"/>
</dbReference>
<keyword evidence="1" id="KW-0472">Membrane</keyword>
<dbReference type="EMBL" id="MCFI01000009">
    <property type="protein sequence ID" value="ORY82537.1"/>
    <property type="molecule type" value="Genomic_DNA"/>
</dbReference>